<evidence type="ECO:0000313" key="3">
    <source>
        <dbReference type="Proteomes" id="UP001341840"/>
    </source>
</evidence>
<protein>
    <submittedName>
        <fullName evidence="2">Uncharacterized protein</fullName>
    </submittedName>
</protein>
<accession>A0ABU6UB80</accession>
<sequence length="105" mass="10725">MCSASARVERDTNDGAGRGGNDGGHGFVYAVVICLHRRDAEAAAAKLAADGTTTRTRPTEDNAMSGHGLGDTCGDGEGAAAKEGRRGPAVLGVFVILSMFEMKKG</sequence>
<evidence type="ECO:0000256" key="1">
    <source>
        <dbReference type="SAM" id="MobiDB-lite"/>
    </source>
</evidence>
<feature type="region of interest" description="Disordered" evidence="1">
    <location>
        <begin position="46"/>
        <end position="82"/>
    </location>
</feature>
<evidence type="ECO:0000313" key="2">
    <source>
        <dbReference type="EMBL" id="MED6158274.1"/>
    </source>
</evidence>
<name>A0ABU6UB80_9FABA</name>
<feature type="compositionally biased region" description="Gly residues" evidence="1">
    <location>
        <begin position="67"/>
        <end position="77"/>
    </location>
</feature>
<dbReference type="EMBL" id="JASCZI010120962">
    <property type="protein sequence ID" value="MED6158274.1"/>
    <property type="molecule type" value="Genomic_DNA"/>
</dbReference>
<reference evidence="2 3" key="1">
    <citation type="journal article" date="2023" name="Plants (Basel)">
        <title>Bridging the Gap: Combining Genomics and Transcriptomics Approaches to Understand Stylosanthes scabra, an Orphan Legume from the Brazilian Caatinga.</title>
        <authorList>
            <person name="Ferreira-Neto J.R.C."/>
            <person name="da Silva M.D."/>
            <person name="Binneck E."/>
            <person name="de Melo N.F."/>
            <person name="da Silva R.H."/>
            <person name="de Melo A.L.T.M."/>
            <person name="Pandolfi V."/>
            <person name="Bustamante F.O."/>
            <person name="Brasileiro-Vidal A.C."/>
            <person name="Benko-Iseppon A.M."/>
        </authorList>
    </citation>
    <scope>NUCLEOTIDE SEQUENCE [LARGE SCALE GENOMIC DNA]</scope>
    <source>
        <tissue evidence="2">Leaves</tissue>
    </source>
</reference>
<organism evidence="2 3">
    <name type="scientific">Stylosanthes scabra</name>
    <dbReference type="NCBI Taxonomy" id="79078"/>
    <lineage>
        <taxon>Eukaryota</taxon>
        <taxon>Viridiplantae</taxon>
        <taxon>Streptophyta</taxon>
        <taxon>Embryophyta</taxon>
        <taxon>Tracheophyta</taxon>
        <taxon>Spermatophyta</taxon>
        <taxon>Magnoliopsida</taxon>
        <taxon>eudicotyledons</taxon>
        <taxon>Gunneridae</taxon>
        <taxon>Pentapetalae</taxon>
        <taxon>rosids</taxon>
        <taxon>fabids</taxon>
        <taxon>Fabales</taxon>
        <taxon>Fabaceae</taxon>
        <taxon>Papilionoideae</taxon>
        <taxon>50 kb inversion clade</taxon>
        <taxon>dalbergioids sensu lato</taxon>
        <taxon>Dalbergieae</taxon>
        <taxon>Pterocarpus clade</taxon>
        <taxon>Stylosanthes</taxon>
    </lineage>
</organism>
<gene>
    <name evidence="2" type="ORF">PIB30_031232</name>
</gene>
<proteinExistence type="predicted"/>
<keyword evidence="3" id="KW-1185">Reference proteome</keyword>
<comment type="caution">
    <text evidence="2">The sequence shown here is derived from an EMBL/GenBank/DDBJ whole genome shotgun (WGS) entry which is preliminary data.</text>
</comment>
<dbReference type="Proteomes" id="UP001341840">
    <property type="component" value="Unassembled WGS sequence"/>
</dbReference>
<feature type="region of interest" description="Disordered" evidence="1">
    <location>
        <begin position="1"/>
        <end position="24"/>
    </location>
</feature>